<evidence type="ECO:0000256" key="7">
    <source>
        <dbReference type="ARBA" id="ARBA00038873"/>
    </source>
</evidence>
<gene>
    <name evidence="10" type="ORF">ACFPJ4_11785</name>
</gene>
<organism evidence="10 11">
    <name type="scientific">Lysinimonas soli</name>
    <dbReference type="NCBI Taxonomy" id="1074233"/>
    <lineage>
        <taxon>Bacteria</taxon>
        <taxon>Bacillati</taxon>
        <taxon>Actinomycetota</taxon>
        <taxon>Actinomycetes</taxon>
        <taxon>Micrococcales</taxon>
        <taxon>Microbacteriaceae</taxon>
        <taxon>Lysinimonas</taxon>
    </lineage>
</organism>
<evidence type="ECO:0000256" key="4">
    <source>
        <dbReference type="ARBA" id="ARBA00022777"/>
    </source>
</evidence>
<dbReference type="EC" id="2.7.1.81" evidence="7"/>
<dbReference type="Pfam" id="PF01636">
    <property type="entry name" value="APH"/>
    <property type="match status" value="1"/>
</dbReference>
<dbReference type="InterPro" id="IPR011009">
    <property type="entry name" value="Kinase-like_dom_sf"/>
</dbReference>
<evidence type="ECO:0000256" key="2">
    <source>
        <dbReference type="ARBA" id="ARBA00022490"/>
    </source>
</evidence>
<dbReference type="PANTHER" id="PTHR21064">
    <property type="entry name" value="AMINOGLYCOSIDE PHOSPHOTRANSFERASE DOMAIN-CONTAINING PROTEIN-RELATED"/>
    <property type="match status" value="1"/>
</dbReference>
<evidence type="ECO:0000256" key="5">
    <source>
        <dbReference type="ARBA" id="ARBA00036820"/>
    </source>
</evidence>
<dbReference type="InterPro" id="IPR050249">
    <property type="entry name" value="Pseudomonas-type_ThrB"/>
</dbReference>
<proteinExistence type="predicted"/>
<dbReference type="Gene3D" id="3.90.1200.10">
    <property type="match status" value="1"/>
</dbReference>
<keyword evidence="3" id="KW-0808">Transferase</keyword>
<dbReference type="RefSeq" id="WP_386740639.1">
    <property type="nucleotide sequence ID" value="NZ_JBHSMG010000003.1"/>
</dbReference>
<evidence type="ECO:0000256" key="1">
    <source>
        <dbReference type="ARBA" id="ARBA00004496"/>
    </source>
</evidence>
<evidence type="ECO:0000259" key="9">
    <source>
        <dbReference type="Pfam" id="PF01636"/>
    </source>
</evidence>
<comment type="subcellular location">
    <subcellularLocation>
        <location evidence="1">Cytoplasm</location>
    </subcellularLocation>
</comment>
<comment type="function">
    <text evidence="6">Catalyzes the GTP-dependent phosphorylation of 5-hydroxy-L-lysine.</text>
</comment>
<dbReference type="PANTHER" id="PTHR21064:SF1">
    <property type="entry name" value="HYDROXYLYSINE KINASE"/>
    <property type="match status" value="1"/>
</dbReference>
<evidence type="ECO:0000256" key="3">
    <source>
        <dbReference type="ARBA" id="ARBA00022679"/>
    </source>
</evidence>
<evidence type="ECO:0000256" key="8">
    <source>
        <dbReference type="ARBA" id="ARBA00040505"/>
    </source>
</evidence>
<accession>A0ABW0NQV0</accession>
<evidence type="ECO:0000313" key="10">
    <source>
        <dbReference type="EMBL" id="MFC5502921.1"/>
    </source>
</evidence>
<dbReference type="EMBL" id="JBHSMG010000003">
    <property type="protein sequence ID" value="MFC5502921.1"/>
    <property type="molecule type" value="Genomic_DNA"/>
</dbReference>
<dbReference type="SUPFAM" id="SSF56112">
    <property type="entry name" value="Protein kinase-like (PK-like)"/>
    <property type="match status" value="1"/>
</dbReference>
<dbReference type="InterPro" id="IPR002575">
    <property type="entry name" value="Aminoglycoside_PTrfase"/>
</dbReference>
<sequence length="359" mass="37679">MAVSELLSTEFAAPFERTTEADAAALAHALWGLTPARAVRVDTERDDTFLVETAETAEAADAAGIPDTIDGGYGRYALKISHPADDPAVVELQLAAIEWAAARDAGLPLPHPIPALDGRLLPVADGRVARLSRWMPGRPLRDAVADAAPDGAPPPTLLHAVGTAQARLTVALEGFAHPADGRALAWDVARLPELGALLEAVDDPAPVTDAFDRFARTVAPRLDELPQQVIHNDGNLDNLLVSDSAPGAGVRVAAILDFGDVVRTARALDLAVAASYLVPGDGRVATSEVLAGLVAGWESVLPLEPLERELLPGLVVGRLVQRILLGSWLARELPGNADYLGRNIAHTRAQLARALAEGS</sequence>
<keyword evidence="11" id="KW-1185">Reference proteome</keyword>
<dbReference type="Proteomes" id="UP001596039">
    <property type="component" value="Unassembled WGS sequence"/>
</dbReference>
<reference evidence="11" key="1">
    <citation type="journal article" date="2019" name="Int. J. Syst. Evol. Microbiol.">
        <title>The Global Catalogue of Microorganisms (GCM) 10K type strain sequencing project: providing services to taxonomists for standard genome sequencing and annotation.</title>
        <authorList>
            <consortium name="The Broad Institute Genomics Platform"/>
            <consortium name="The Broad Institute Genome Sequencing Center for Infectious Disease"/>
            <person name="Wu L."/>
            <person name="Ma J."/>
        </authorList>
    </citation>
    <scope>NUCLEOTIDE SEQUENCE [LARGE SCALE GENOMIC DNA]</scope>
    <source>
        <strain evidence="11">CGMCC 4.6997</strain>
    </source>
</reference>
<comment type="catalytic activity">
    <reaction evidence="5">
        <text>(5R)-5-hydroxy-L-lysine + GTP = (5R)-5-phosphooxy-L-lysine + GDP + H(+)</text>
        <dbReference type="Rhea" id="RHEA:19049"/>
        <dbReference type="ChEBI" id="CHEBI:15378"/>
        <dbReference type="ChEBI" id="CHEBI:37565"/>
        <dbReference type="ChEBI" id="CHEBI:57882"/>
        <dbReference type="ChEBI" id="CHEBI:58189"/>
        <dbReference type="ChEBI" id="CHEBI:58357"/>
        <dbReference type="EC" id="2.7.1.81"/>
    </reaction>
</comment>
<keyword evidence="4" id="KW-0418">Kinase</keyword>
<comment type="caution">
    <text evidence="10">The sequence shown here is derived from an EMBL/GenBank/DDBJ whole genome shotgun (WGS) entry which is preliminary data.</text>
</comment>
<evidence type="ECO:0000256" key="6">
    <source>
        <dbReference type="ARBA" id="ARBA00037368"/>
    </source>
</evidence>
<feature type="domain" description="Aminoglycoside phosphotransferase" evidence="9">
    <location>
        <begin position="70"/>
        <end position="301"/>
    </location>
</feature>
<protein>
    <recommendedName>
        <fullName evidence="8">Hydroxylysine kinase</fullName>
        <ecNumber evidence="7">2.7.1.81</ecNumber>
    </recommendedName>
</protein>
<keyword evidence="2" id="KW-0963">Cytoplasm</keyword>
<name>A0ABW0NQV0_9MICO</name>
<evidence type="ECO:0000313" key="11">
    <source>
        <dbReference type="Proteomes" id="UP001596039"/>
    </source>
</evidence>